<dbReference type="EMBL" id="CP036291">
    <property type="protein sequence ID" value="QDU89650.1"/>
    <property type="molecule type" value="Genomic_DNA"/>
</dbReference>
<dbReference type="PANTHER" id="PTHR30093">
    <property type="entry name" value="GENERAL SECRETION PATHWAY PROTEIN G"/>
    <property type="match status" value="1"/>
</dbReference>
<dbReference type="PANTHER" id="PTHR30093:SF2">
    <property type="entry name" value="TYPE II SECRETION SYSTEM PROTEIN H"/>
    <property type="match status" value="1"/>
</dbReference>
<keyword evidence="4" id="KW-1185">Reference proteome</keyword>
<protein>
    <recommendedName>
        <fullName evidence="2">DUF1559 domain-containing protein</fullName>
    </recommendedName>
</protein>
<evidence type="ECO:0000313" key="3">
    <source>
        <dbReference type="EMBL" id="QDU89650.1"/>
    </source>
</evidence>
<dbReference type="Pfam" id="PF07596">
    <property type="entry name" value="SBP_bac_10"/>
    <property type="match status" value="1"/>
</dbReference>
<name>A0A518DDU8_9BACT</name>
<dbReference type="InterPro" id="IPR027558">
    <property type="entry name" value="Pre_pil_HX9DG_C"/>
</dbReference>
<gene>
    <name evidence="3" type="ORF">Pla175_30430</name>
</gene>
<dbReference type="Pfam" id="PF07963">
    <property type="entry name" value="N_methyl"/>
    <property type="match status" value="1"/>
</dbReference>
<dbReference type="InterPro" id="IPR011453">
    <property type="entry name" value="DUF1559"/>
</dbReference>
<organism evidence="3 4">
    <name type="scientific">Pirellulimonas nuda</name>
    <dbReference type="NCBI Taxonomy" id="2528009"/>
    <lineage>
        <taxon>Bacteria</taxon>
        <taxon>Pseudomonadati</taxon>
        <taxon>Planctomycetota</taxon>
        <taxon>Planctomycetia</taxon>
        <taxon>Pirellulales</taxon>
        <taxon>Lacipirellulaceae</taxon>
        <taxon>Pirellulimonas</taxon>
    </lineage>
</organism>
<evidence type="ECO:0000259" key="2">
    <source>
        <dbReference type="Pfam" id="PF07596"/>
    </source>
</evidence>
<dbReference type="Gene3D" id="3.30.700.10">
    <property type="entry name" value="Glycoprotein, Type 4 Pilin"/>
    <property type="match status" value="1"/>
</dbReference>
<proteinExistence type="predicted"/>
<feature type="transmembrane region" description="Helical" evidence="1">
    <location>
        <begin position="30"/>
        <end position="51"/>
    </location>
</feature>
<keyword evidence="1" id="KW-0472">Membrane</keyword>
<dbReference type="OrthoDB" id="255848at2"/>
<dbReference type="InterPro" id="IPR012902">
    <property type="entry name" value="N_methyl_site"/>
</dbReference>
<accession>A0A518DDU8</accession>
<sequence>MDGTNKRRCMKSIAPGCGASGRVRGLGFTLVELLVVIAIIGILVAMLLPAVQSARESARRAMCTNHLKQIGIALHNCHDVHQKFPQAGGYFPRVTSTPSAVGPAVLSSAQYFLLPFMEESVLYETIGNETPSASKSTQNTATLFLANNPYGVPPAGYLCPSDQSSDTPGINSWSNGNQFGTTSYVANVQALGNYYQSNKTALQPFKDSYMKFAKATDGSSKTVVFAERYYVCPTPSEQANGRTAWLGTLPTPNDPVFSWCIKEGSVVRPLIEPPQISPDPIDCNKNTTQTAHPGAMNILMMDGSVQTVGGDVEDDEWSFMILPQDGGDNSVLNLYSNCPEAAAAGSGGPVL</sequence>
<dbReference type="KEGG" id="pnd:Pla175_30430"/>
<evidence type="ECO:0000256" key="1">
    <source>
        <dbReference type="SAM" id="Phobius"/>
    </source>
</evidence>
<dbReference type="Proteomes" id="UP000317429">
    <property type="component" value="Chromosome"/>
</dbReference>
<reference evidence="3 4" key="1">
    <citation type="submission" date="2019-02" db="EMBL/GenBank/DDBJ databases">
        <title>Deep-cultivation of Planctomycetes and their phenomic and genomic characterization uncovers novel biology.</title>
        <authorList>
            <person name="Wiegand S."/>
            <person name="Jogler M."/>
            <person name="Boedeker C."/>
            <person name="Pinto D."/>
            <person name="Vollmers J."/>
            <person name="Rivas-Marin E."/>
            <person name="Kohn T."/>
            <person name="Peeters S.H."/>
            <person name="Heuer A."/>
            <person name="Rast P."/>
            <person name="Oberbeckmann S."/>
            <person name="Bunk B."/>
            <person name="Jeske O."/>
            <person name="Meyerdierks A."/>
            <person name="Storesund J.E."/>
            <person name="Kallscheuer N."/>
            <person name="Luecker S."/>
            <person name="Lage O.M."/>
            <person name="Pohl T."/>
            <person name="Merkel B.J."/>
            <person name="Hornburger P."/>
            <person name="Mueller R.-W."/>
            <person name="Bruemmer F."/>
            <person name="Labrenz M."/>
            <person name="Spormann A.M."/>
            <person name="Op den Camp H."/>
            <person name="Overmann J."/>
            <person name="Amann R."/>
            <person name="Jetten M.S.M."/>
            <person name="Mascher T."/>
            <person name="Medema M.H."/>
            <person name="Devos D.P."/>
            <person name="Kaster A.-K."/>
            <person name="Ovreas L."/>
            <person name="Rohde M."/>
            <person name="Galperin M.Y."/>
            <person name="Jogler C."/>
        </authorList>
    </citation>
    <scope>NUCLEOTIDE SEQUENCE [LARGE SCALE GENOMIC DNA]</scope>
    <source>
        <strain evidence="3 4">Pla175</strain>
    </source>
</reference>
<feature type="domain" description="DUF1559" evidence="2">
    <location>
        <begin position="52"/>
        <end position="308"/>
    </location>
</feature>
<keyword evidence="1" id="KW-1133">Transmembrane helix</keyword>
<evidence type="ECO:0000313" key="4">
    <source>
        <dbReference type="Proteomes" id="UP000317429"/>
    </source>
</evidence>
<dbReference type="SUPFAM" id="SSF54523">
    <property type="entry name" value="Pili subunits"/>
    <property type="match status" value="1"/>
</dbReference>
<dbReference type="NCBIfam" id="TIGR02532">
    <property type="entry name" value="IV_pilin_GFxxxE"/>
    <property type="match status" value="1"/>
</dbReference>
<dbReference type="AlphaFoldDB" id="A0A518DDU8"/>
<keyword evidence="1" id="KW-0812">Transmembrane</keyword>
<dbReference type="NCBIfam" id="TIGR04294">
    <property type="entry name" value="pre_pil_HX9DG"/>
    <property type="match status" value="1"/>
</dbReference>
<dbReference type="InterPro" id="IPR045584">
    <property type="entry name" value="Pilin-like"/>
</dbReference>